<organism evidence="1 2">
    <name type="scientific">Desulfosporosinus hippei DSM 8344</name>
    <dbReference type="NCBI Taxonomy" id="1121419"/>
    <lineage>
        <taxon>Bacteria</taxon>
        <taxon>Bacillati</taxon>
        <taxon>Bacillota</taxon>
        <taxon>Clostridia</taxon>
        <taxon>Eubacteriales</taxon>
        <taxon>Desulfitobacteriaceae</taxon>
        <taxon>Desulfosporosinus</taxon>
    </lineage>
</organism>
<keyword evidence="2" id="KW-1185">Reference proteome</keyword>
<protein>
    <submittedName>
        <fullName evidence="1">Uncharacterized protein</fullName>
    </submittedName>
</protein>
<dbReference type="EMBL" id="FNCP01000039">
    <property type="protein sequence ID" value="SDI43887.1"/>
    <property type="molecule type" value="Genomic_DNA"/>
</dbReference>
<dbReference type="Proteomes" id="UP000198656">
    <property type="component" value="Unassembled WGS sequence"/>
</dbReference>
<accession>A0A1G8KKC4</accession>
<gene>
    <name evidence="1" type="ORF">SAMN05443529_13910</name>
</gene>
<dbReference type="AlphaFoldDB" id="A0A1G8KKC4"/>
<evidence type="ECO:0000313" key="2">
    <source>
        <dbReference type="Proteomes" id="UP000198656"/>
    </source>
</evidence>
<reference evidence="2" key="1">
    <citation type="submission" date="2016-10" db="EMBL/GenBank/DDBJ databases">
        <authorList>
            <person name="Varghese N."/>
            <person name="Submissions S."/>
        </authorList>
    </citation>
    <scope>NUCLEOTIDE SEQUENCE [LARGE SCALE GENOMIC DNA]</scope>
    <source>
        <strain evidence="2">DSM 8344</strain>
    </source>
</reference>
<sequence length="89" mass="10164">MSTLPCLHLPQIPLTRIQFIFKLEGPQLPVNFRLTAENEHAIAGKFFFSHGDYFINLKFFVIKLESQGVGFAVLKPSQGFDEGCYDDRQ</sequence>
<name>A0A1G8KKC4_9FIRM</name>
<evidence type="ECO:0000313" key="1">
    <source>
        <dbReference type="EMBL" id="SDI43887.1"/>
    </source>
</evidence>
<proteinExistence type="predicted"/>